<keyword evidence="8 9" id="KW-0407">Ion channel</keyword>
<dbReference type="PANTHER" id="PTHR11893:SF36">
    <property type="entry name" value="INNEXIN-5"/>
    <property type="match status" value="1"/>
</dbReference>
<keyword evidence="6 9" id="KW-0406">Ion transport</keyword>
<evidence type="ECO:0000256" key="2">
    <source>
        <dbReference type="ARBA" id="ARBA00022448"/>
    </source>
</evidence>
<dbReference type="GO" id="GO:0003676">
    <property type="term" value="F:nucleic acid binding"/>
    <property type="evidence" value="ECO:0007669"/>
    <property type="project" value="InterPro"/>
</dbReference>
<reference evidence="12" key="2">
    <citation type="submission" date="2023-04" db="EMBL/GenBank/DDBJ databases">
        <authorList>
            <person name="Bu L."/>
            <person name="Lu L."/>
            <person name="Laidemitt M.R."/>
            <person name="Zhang S.M."/>
            <person name="Mutuku M."/>
            <person name="Mkoji G."/>
            <person name="Steinauer M."/>
            <person name="Loker E.S."/>
        </authorList>
    </citation>
    <scope>NUCLEOTIDE SEQUENCE</scope>
    <source>
        <strain evidence="12">KasaAsao</strain>
        <tissue evidence="12">Whole Snail</tissue>
    </source>
</reference>
<dbReference type="PANTHER" id="PTHR11893">
    <property type="entry name" value="INNEXIN"/>
    <property type="match status" value="1"/>
</dbReference>
<evidence type="ECO:0000256" key="1">
    <source>
        <dbReference type="ARBA" id="ARBA00004651"/>
    </source>
</evidence>
<dbReference type="GO" id="GO:0005886">
    <property type="term" value="C:plasma membrane"/>
    <property type="evidence" value="ECO:0007669"/>
    <property type="project" value="UniProtKB-SubCell"/>
</dbReference>
<comment type="function">
    <text evidence="9">Structural component of the gap junctions.</text>
</comment>
<name>A0AAD8F462_BIOPF</name>
<dbReference type="InterPro" id="IPR004875">
    <property type="entry name" value="DDE_SF_endonuclease_dom"/>
</dbReference>
<protein>
    <recommendedName>
        <fullName evidence="9">Innexin</fullName>
    </recommendedName>
</protein>
<evidence type="ECO:0000259" key="11">
    <source>
        <dbReference type="Pfam" id="PF03184"/>
    </source>
</evidence>
<keyword evidence="5 9" id="KW-1133">Transmembrane helix</keyword>
<evidence type="ECO:0000256" key="10">
    <source>
        <dbReference type="SAM" id="MobiDB-lite"/>
    </source>
</evidence>
<dbReference type="Pfam" id="PF00876">
    <property type="entry name" value="Innexin"/>
    <property type="match status" value="2"/>
</dbReference>
<comment type="subcellular location">
    <subcellularLocation>
        <location evidence="1 9">Cell membrane</location>
        <topology evidence="1 9">Multi-pass membrane protein</topology>
    </subcellularLocation>
</comment>
<dbReference type="Proteomes" id="UP001233172">
    <property type="component" value="Unassembled WGS sequence"/>
</dbReference>
<dbReference type="AlphaFoldDB" id="A0AAD8F462"/>
<comment type="caution">
    <text evidence="12">The sequence shown here is derived from an EMBL/GenBank/DDBJ whole genome shotgun (WGS) entry which is preliminary data.</text>
</comment>
<sequence length="745" mass="85829">LDYIIGGFARYQRLQSSNDDDAVDRLNHIYTVTLLVVFSIFVSGKQYVGNAIECFCDCAEFPPSKRDYARTFCWLKNTYKVDISKPFPKDPQVRRTEEIAYYQWVPILLLVMAALFKLPNLLWRVFSYNSGMDLNQVASLVINSQVGPTEKAKDTIRQVAEYIDRWLEGHRQINWNAVVRTKKYLSKRCCFFFYEGKRFGTYLTGLYLLTKLLFVLIDIFVFLILQKVLGDWYSFYGFNLLAAALDPTQEDLWNESPFFPKVTFCDLDMLQQANVIPQCSTVVSREAKSDGKTQEEEGYSRDDVYNVDETGVNWKALPRKSLASKRESTAPGFKVSKERVTAMVCANASGTHTLPLLVIGKSKKPRCFKNVSCLPTLYKAQKSAWMNSALFSEWYTKDFIPNVKKLREREGKTGKVLLILDNAPCHPTVEILNAIDDDFSVMYLPPNVTALVQPMDQGVIEKLKRIYRKQVLQRLFLAENDEESVVAFAKKLNMKDACYMLAEAWDSLERQNLKNAWNKLWPDLEGEQDSNDDHREEITDLVQSIPGFQECDEEDVETWLASDAEDCGFQMLNDDEIVTSVQEESDPVDDETDEDKDNIINESSMGPSSSDAFAALETAMECYTIQCALPINMFNEKIFAFLWFWMFMVSIITVINFLYWVYKWAFGGLKYIYNVKKFLKAKGELVTEYDRLLAAKFGRQYLRRDGTFVLSVILNNSNEVVMGDLVSELWKLYRNIPSERKIIIS</sequence>
<keyword evidence="4 9" id="KW-0812">Transmembrane</keyword>
<dbReference type="PROSITE" id="PS51013">
    <property type="entry name" value="PANNEXIN"/>
    <property type="match status" value="2"/>
</dbReference>
<proteinExistence type="inferred from homology"/>
<dbReference type="InterPro" id="IPR036397">
    <property type="entry name" value="RNaseH_sf"/>
</dbReference>
<keyword evidence="13" id="KW-1185">Reference proteome</keyword>
<feature type="transmembrane region" description="Helical" evidence="9">
    <location>
        <begin position="638"/>
        <end position="662"/>
    </location>
</feature>
<feature type="transmembrane region" description="Helical" evidence="9">
    <location>
        <begin position="99"/>
        <end position="118"/>
    </location>
</feature>
<keyword evidence="3" id="KW-1003">Cell membrane</keyword>
<organism evidence="12 13">
    <name type="scientific">Biomphalaria pfeifferi</name>
    <name type="common">Bloodfluke planorb</name>
    <name type="synonym">Freshwater snail</name>
    <dbReference type="NCBI Taxonomy" id="112525"/>
    <lineage>
        <taxon>Eukaryota</taxon>
        <taxon>Metazoa</taxon>
        <taxon>Spiralia</taxon>
        <taxon>Lophotrochozoa</taxon>
        <taxon>Mollusca</taxon>
        <taxon>Gastropoda</taxon>
        <taxon>Heterobranchia</taxon>
        <taxon>Euthyneura</taxon>
        <taxon>Panpulmonata</taxon>
        <taxon>Hygrophila</taxon>
        <taxon>Lymnaeoidea</taxon>
        <taxon>Planorbidae</taxon>
        <taxon>Biomphalaria</taxon>
    </lineage>
</organism>
<evidence type="ECO:0000256" key="9">
    <source>
        <dbReference type="RuleBase" id="RU010713"/>
    </source>
</evidence>
<accession>A0AAD8F462</accession>
<comment type="caution">
    <text evidence="9">Lacks conserved residue(s) required for the propagation of feature annotation.</text>
</comment>
<comment type="similarity">
    <text evidence="9">Belongs to the pannexin family.</text>
</comment>
<keyword evidence="2 9" id="KW-0813">Transport</keyword>
<dbReference type="GO" id="GO:0034220">
    <property type="term" value="P:monoatomic ion transmembrane transport"/>
    <property type="evidence" value="ECO:0007669"/>
    <property type="project" value="UniProtKB-KW"/>
</dbReference>
<gene>
    <name evidence="9" type="primary">inx</name>
    <name evidence="12" type="ORF">Bpfe_020549</name>
</gene>
<feature type="region of interest" description="Disordered" evidence="10">
    <location>
        <begin position="580"/>
        <end position="606"/>
    </location>
</feature>
<feature type="non-terminal residue" evidence="12">
    <location>
        <position position="745"/>
    </location>
</feature>
<evidence type="ECO:0000313" key="13">
    <source>
        <dbReference type="Proteomes" id="UP001233172"/>
    </source>
</evidence>
<evidence type="ECO:0000256" key="4">
    <source>
        <dbReference type="ARBA" id="ARBA00022692"/>
    </source>
</evidence>
<dbReference type="PRINTS" id="PR01262">
    <property type="entry name" value="INNEXIN"/>
</dbReference>
<feature type="transmembrane region" description="Helical" evidence="9">
    <location>
        <begin position="202"/>
        <end position="225"/>
    </location>
</feature>
<evidence type="ECO:0000256" key="3">
    <source>
        <dbReference type="ARBA" id="ARBA00022475"/>
    </source>
</evidence>
<dbReference type="Pfam" id="PF03184">
    <property type="entry name" value="DDE_1"/>
    <property type="match status" value="1"/>
</dbReference>
<dbReference type="Gene3D" id="3.30.420.10">
    <property type="entry name" value="Ribonuclease H-like superfamily/Ribonuclease H"/>
    <property type="match status" value="1"/>
</dbReference>
<dbReference type="InterPro" id="IPR000990">
    <property type="entry name" value="Innexin"/>
</dbReference>
<evidence type="ECO:0000313" key="12">
    <source>
        <dbReference type="EMBL" id="KAK0049998.1"/>
    </source>
</evidence>
<evidence type="ECO:0000256" key="8">
    <source>
        <dbReference type="ARBA" id="ARBA00023303"/>
    </source>
</evidence>
<feature type="domain" description="DDE-1" evidence="11">
    <location>
        <begin position="337"/>
        <end position="517"/>
    </location>
</feature>
<reference evidence="12" key="1">
    <citation type="journal article" date="2023" name="PLoS Negl. Trop. Dis.">
        <title>A genome sequence for Biomphalaria pfeifferi, the major vector snail for the human-infecting parasite Schistosoma mansoni.</title>
        <authorList>
            <person name="Bu L."/>
            <person name="Lu L."/>
            <person name="Laidemitt M.R."/>
            <person name="Zhang S.M."/>
            <person name="Mutuku M."/>
            <person name="Mkoji G."/>
            <person name="Steinauer M."/>
            <person name="Loker E.S."/>
        </authorList>
    </citation>
    <scope>NUCLEOTIDE SEQUENCE</scope>
    <source>
        <strain evidence="12">KasaAsao</strain>
    </source>
</reference>
<dbReference type="GO" id="GO:0005921">
    <property type="term" value="C:gap junction"/>
    <property type="evidence" value="ECO:0007669"/>
    <property type="project" value="UniProtKB-UniRule"/>
</dbReference>
<evidence type="ECO:0000256" key="5">
    <source>
        <dbReference type="ARBA" id="ARBA00022989"/>
    </source>
</evidence>
<feature type="compositionally biased region" description="Acidic residues" evidence="10">
    <location>
        <begin position="580"/>
        <end position="596"/>
    </location>
</feature>
<keyword evidence="7 9" id="KW-0472">Membrane</keyword>
<dbReference type="EMBL" id="JASAOG010000119">
    <property type="protein sequence ID" value="KAK0049998.1"/>
    <property type="molecule type" value="Genomic_DNA"/>
</dbReference>
<evidence type="ECO:0000256" key="7">
    <source>
        <dbReference type="ARBA" id="ARBA00023136"/>
    </source>
</evidence>
<evidence type="ECO:0000256" key="6">
    <source>
        <dbReference type="ARBA" id="ARBA00023065"/>
    </source>
</evidence>